<sequence length="100" mass="11712">MEWLFDQAPRIISSSFYILIFSWIENVAVKGWRARRNCTNLKRQGLPMPKHNTIFGHLLSMKPIIDRLPSDVHPFIYFGQLAIFRTDTTSWTCGHSLDLF</sequence>
<keyword evidence="1" id="KW-0812">Transmembrane</keyword>
<reference evidence="2" key="1">
    <citation type="submission" date="2022-11" db="EMBL/GenBank/DDBJ databases">
        <title>Genome Resource of Sclerotinia nivalis Strain SnTB1, a Plant Pathogen Isolated from American Ginseng.</title>
        <authorList>
            <person name="Fan S."/>
        </authorList>
    </citation>
    <scope>NUCLEOTIDE SEQUENCE</scope>
    <source>
        <strain evidence="2">SnTB1</strain>
    </source>
</reference>
<dbReference type="OrthoDB" id="10029320at2759"/>
<proteinExistence type="predicted"/>
<name>A0A9X0ARV6_9HELO</name>
<evidence type="ECO:0000313" key="2">
    <source>
        <dbReference type="EMBL" id="KAJ8067821.1"/>
    </source>
</evidence>
<dbReference type="AlphaFoldDB" id="A0A9X0ARV6"/>
<keyword evidence="1" id="KW-1133">Transmembrane helix</keyword>
<keyword evidence="1" id="KW-0472">Membrane</keyword>
<dbReference type="Proteomes" id="UP001152300">
    <property type="component" value="Unassembled WGS sequence"/>
</dbReference>
<evidence type="ECO:0000256" key="1">
    <source>
        <dbReference type="SAM" id="Phobius"/>
    </source>
</evidence>
<keyword evidence="3" id="KW-1185">Reference proteome</keyword>
<feature type="transmembrane region" description="Helical" evidence="1">
    <location>
        <begin position="12"/>
        <end position="29"/>
    </location>
</feature>
<evidence type="ECO:0000313" key="3">
    <source>
        <dbReference type="Proteomes" id="UP001152300"/>
    </source>
</evidence>
<dbReference type="EMBL" id="JAPEIS010000003">
    <property type="protein sequence ID" value="KAJ8067821.1"/>
    <property type="molecule type" value="Genomic_DNA"/>
</dbReference>
<organism evidence="2 3">
    <name type="scientific">Sclerotinia nivalis</name>
    <dbReference type="NCBI Taxonomy" id="352851"/>
    <lineage>
        <taxon>Eukaryota</taxon>
        <taxon>Fungi</taxon>
        <taxon>Dikarya</taxon>
        <taxon>Ascomycota</taxon>
        <taxon>Pezizomycotina</taxon>
        <taxon>Leotiomycetes</taxon>
        <taxon>Helotiales</taxon>
        <taxon>Sclerotiniaceae</taxon>
        <taxon>Sclerotinia</taxon>
    </lineage>
</organism>
<gene>
    <name evidence="2" type="ORF">OCU04_003417</name>
</gene>
<protein>
    <submittedName>
        <fullName evidence="2">Uncharacterized protein</fullName>
    </submittedName>
</protein>
<comment type="caution">
    <text evidence="2">The sequence shown here is derived from an EMBL/GenBank/DDBJ whole genome shotgun (WGS) entry which is preliminary data.</text>
</comment>
<accession>A0A9X0ARV6</accession>